<dbReference type="AlphaFoldDB" id="A0A3N1G8P7"/>
<evidence type="ECO:0000313" key="2">
    <source>
        <dbReference type="Proteomes" id="UP000276232"/>
    </source>
</evidence>
<keyword evidence="2" id="KW-1185">Reference proteome</keyword>
<sequence>MVGYVTGVLLVGAVAGGIYLLGHPPGTGAPARVLTGAEGVTVVATSPADSAMEAAGGGTVGVVDGCLGFVGRAGSQGTVVSWPRGSRPLDDRVGVRLPTGRVVEAGDRLEVAGGTQPADDDTRESCGGVVDVFFFGYISR</sequence>
<gene>
    <name evidence="1" type="ORF">EDC03_3341</name>
</gene>
<name>A0A3N1G8P7_9ACTN</name>
<dbReference type="Proteomes" id="UP000276232">
    <property type="component" value="Unassembled WGS sequence"/>
</dbReference>
<reference evidence="1 2" key="1">
    <citation type="journal article" date="2015" name="Stand. Genomic Sci.">
        <title>Genomic Encyclopedia of Bacterial and Archaeal Type Strains, Phase III: the genomes of soil and plant-associated and newly described type strains.</title>
        <authorList>
            <person name="Whitman W.B."/>
            <person name="Woyke T."/>
            <person name="Klenk H.P."/>
            <person name="Zhou Y."/>
            <person name="Lilburn T.G."/>
            <person name="Beck B.J."/>
            <person name="De Vos P."/>
            <person name="Vandamme P."/>
            <person name="Eisen J.A."/>
            <person name="Garrity G."/>
            <person name="Hugenholtz P."/>
            <person name="Kyrpides N.C."/>
        </authorList>
    </citation>
    <scope>NUCLEOTIDE SEQUENCE [LARGE SCALE GENOMIC DNA]</scope>
    <source>
        <strain evidence="1 2">CECT 7306</strain>
    </source>
</reference>
<proteinExistence type="predicted"/>
<dbReference type="InParanoid" id="A0A3N1G8P7"/>
<accession>A0A3N1G8P7</accession>
<dbReference type="EMBL" id="RJKN01000012">
    <property type="protein sequence ID" value="ROP26584.1"/>
    <property type="molecule type" value="Genomic_DNA"/>
</dbReference>
<comment type="caution">
    <text evidence="1">The sequence shown here is derived from an EMBL/GenBank/DDBJ whole genome shotgun (WGS) entry which is preliminary data.</text>
</comment>
<organism evidence="1 2">
    <name type="scientific">Pseudokineococcus lusitanus</name>
    <dbReference type="NCBI Taxonomy" id="763993"/>
    <lineage>
        <taxon>Bacteria</taxon>
        <taxon>Bacillati</taxon>
        <taxon>Actinomycetota</taxon>
        <taxon>Actinomycetes</taxon>
        <taxon>Kineosporiales</taxon>
        <taxon>Kineosporiaceae</taxon>
        <taxon>Pseudokineococcus</taxon>
    </lineage>
</organism>
<evidence type="ECO:0000313" key="1">
    <source>
        <dbReference type="EMBL" id="ROP26584.1"/>
    </source>
</evidence>
<protein>
    <submittedName>
        <fullName evidence="1">Uncharacterized protein</fullName>
    </submittedName>
</protein>